<reference evidence="3" key="1">
    <citation type="journal article" date="2020" name="Stud. Mycol.">
        <title>101 Dothideomycetes genomes: a test case for predicting lifestyles and emergence of pathogens.</title>
        <authorList>
            <person name="Haridas S."/>
            <person name="Albert R."/>
            <person name="Binder M."/>
            <person name="Bloem J."/>
            <person name="Labutti K."/>
            <person name="Salamov A."/>
            <person name="Andreopoulos B."/>
            <person name="Baker S."/>
            <person name="Barry K."/>
            <person name="Bills G."/>
            <person name="Bluhm B."/>
            <person name="Cannon C."/>
            <person name="Castanera R."/>
            <person name="Culley D."/>
            <person name="Daum C."/>
            <person name="Ezra D."/>
            <person name="Gonzalez J."/>
            <person name="Henrissat B."/>
            <person name="Kuo A."/>
            <person name="Liang C."/>
            <person name="Lipzen A."/>
            <person name="Lutzoni F."/>
            <person name="Magnuson J."/>
            <person name="Mondo S."/>
            <person name="Nolan M."/>
            <person name="Ohm R."/>
            <person name="Pangilinan J."/>
            <person name="Park H.-J."/>
            <person name="Ramirez L."/>
            <person name="Alfaro M."/>
            <person name="Sun H."/>
            <person name="Tritt A."/>
            <person name="Yoshinaga Y."/>
            <person name="Zwiers L.-H."/>
            <person name="Turgeon B."/>
            <person name="Goodwin S."/>
            <person name="Spatafora J."/>
            <person name="Crous P."/>
            <person name="Grigoriev I."/>
        </authorList>
    </citation>
    <scope>NUCLEOTIDE SEQUENCE</scope>
    <source>
        <strain evidence="3">CBS 121739</strain>
    </source>
</reference>
<feature type="transmembrane region" description="Helical" evidence="1">
    <location>
        <begin position="324"/>
        <end position="343"/>
    </location>
</feature>
<keyword evidence="1" id="KW-1133">Transmembrane helix</keyword>
<evidence type="ECO:0000313" key="4">
    <source>
        <dbReference type="Proteomes" id="UP000799437"/>
    </source>
</evidence>
<feature type="transmembrane region" description="Helical" evidence="1">
    <location>
        <begin position="406"/>
        <end position="429"/>
    </location>
</feature>
<proteinExistence type="predicted"/>
<dbReference type="Proteomes" id="UP000799437">
    <property type="component" value="Unassembled WGS sequence"/>
</dbReference>
<dbReference type="InterPro" id="IPR050879">
    <property type="entry name" value="Acyltransferase_3"/>
</dbReference>
<feature type="transmembrane region" description="Helical" evidence="1">
    <location>
        <begin position="229"/>
        <end position="256"/>
    </location>
</feature>
<feature type="domain" description="Acyltransferase 3" evidence="2">
    <location>
        <begin position="30"/>
        <end position="430"/>
    </location>
</feature>
<protein>
    <recommendedName>
        <fullName evidence="2">Acyltransferase 3 domain-containing protein</fullName>
    </recommendedName>
</protein>
<evidence type="ECO:0000256" key="1">
    <source>
        <dbReference type="SAM" id="Phobius"/>
    </source>
</evidence>
<accession>A0A6A6VY83</accession>
<keyword evidence="4" id="KW-1185">Reference proteome</keyword>
<dbReference type="GO" id="GO:0016747">
    <property type="term" value="F:acyltransferase activity, transferring groups other than amino-acyl groups"/>
    <property type="evidence" value="ECO:0007669"/>
    <property type="project" value="InterPro"/>
</dbReference>
<feature type="transmembrane region" description="Helical" evidence="1">
    <location>
        <begin position="276"/>
        <end position="295"/>
    </location>
</feature>
<gene>
    <name evidence="3" type="ORF">EJ05DRAFT_479102</name>
</gene>
<keyword evidence="1" id="KW-0472">Membrane</keyword>
<dbReference type="AlphaFoldDB" id="A0A6A6VY83"/>
<feature type="transmembrane region" description="Helical" evidence="1">
    <location>
        <begin position="363"/>
        <end position="385"/>
    </location>
</feature>
<organism evidence="3 4">
    <name type="scientific">Pseudovirgaria hyperparasitica</name>
    <dbReference type="NCBI Taxonomy" id="470096"/>
    <lineage>
        <taxon>Eukaryota</taxon>
        <taxon>Fungi</taxon>
        <taxon>Dikarya</taxon>
        <taxon>Ascomycota</taxon>
        <taxon>Pezizomycotina</taxon>
        <taxon>Dothideomycetes</taxon>
        <taxon>Dothideomycetes incertae sedis</taxon>
        <taxon>Acrospermales</taxon>
        <taxon>Acrospermaceae</taxon>
        <taxon>Pseudovirgaria</taxon>
    </lineage>
</organism>
<dbReference type="GeneID" id="54485658"/>
<evidence type="ECO:0000313" key="3">
    <source>
        <dbReference type="EMBL" id="KAF2754664.1"/>
    </source>
</evidence>
<dbReference type="OrthoDB" id="5819582at2759"/>
<dbReference type="PANTHER" id="PTHR23028:SF125">
    <property type="entry name" value="ACYLTRANSFERASE"/>
    <property type="match status" value="1"/>
</dbReference>
<dbReference type="Pfam" id="PF01757">
    <property type="entry name" value="Acyl_transf_3"/>
    <property type="match status" value="1"/>
</dbReference>
<keyword evidence="1" id="KW-0812">Transmembrane</keyword>
<dbReference type="RefSeq" id="XP_033597115.1">
    <property type="nucleotide sequence ID" value="XM_033744604.1"/>
</dbReference>
<name>A0A6A6VY83_9PEZI</name>
<sequence>MAVAGLLQSLQPSFMSWRKASASPPLRKTAYLDGLRGFAAFLVYIMHHELWAHSATQTASIIEFGWGYDDKYALVSFPWIRQFFSGGHSAVACFYVISGYVLTYKPLQLILSGNVEKLADNVASAIFRRWLRLYLPIVGVSLVYVFTIHIFHLEGNGHHMFETYWEQLLDLYREFMAWSYAFQSKGFVILWLTYNPHTWSITYEMKGSLVIYMTALCTARFPRTRRWTLYAILIFYFMVLTDGWYIAIFVTGMWLAELDMHLEAGTLEPPPFLTENSTTLFYGLFISAIFLNGIPNGADNEMLGRSFGWGFLRHLHPPMEDPKWFYLLFSAPALVACIPRIWWLRSFFDSRFCQYLGRISYSLYLIHGYILSLFGARIYAAVGFCREGVDDKNFPWWCNRTPLPQWGIMGLELNFLVAQLILLPVTFWLSEIVTKLIDEPSVKFAQNTWRWFLEEDSKPDAKPASLPMSTLPP</sequence>
<feature type="transmembrane region" description="Helical" evidence="1">
    <location>
        <begin position="79"/>
        <end position="102"/>
    </location>
</feature>
<feature type="transmembrane region" description="Helical" evidence="1">
    <location>
        <begin position="133"/>
        <end position="155"/>
    </location>
</feature>
<feature type="transmembrane region" description="Helical" evidence="1">
    <location>
        <begin position="175"/>
        <end position="194"/>
    </location>
</feature>
<dbReference type="InterPro" id="IPR002656">
    <property type="entry name" value="Acyl_transf_3_dom"/>
</dbReference>
<dbReference type="EMBL" id="ML996579">
    <property type="protein sequence ID" value="KAF2754664.1"/>
    <property type="molecule type" value="Genomic_DNA"/>
</dbReference>
<evidence type="ECO:0000259" key="2">
    <source>
        <dbReference type="Pfam" id="PF01757"/>
    </source>
</evidence>
<dbReference type="PANTHER" id="PTHR23028">
    <property type="entry name" value="ACETYLTRANSFERASE"/>
    <property type="match status" value="1"/>
</dbReference>